<keyword evidence="3" id="KW-1185">Reference proteome</keyword>
<dbReference type="RefSeq" id="WP_134361735.1">
    <property type="nucleotide sequence ID" value="NZ_SOGJ01000003.1"/>
</dbReference>
<proteinExistence type="predicted"/>
<feature type="transmembrane region" description="Helical" evidence="1">
    <location>
        <begin position="45"/>
        <end position="67"/>
    </location>
</feature>
<evidence type="ECO:0008006" key="4">
    <source>
        <dbReference type="Google" id="ProtNLM"/>
    </source>
</evidence>
<comment type="caution">
    <text evidence="2">The sequence shown here is derived from an EMBL/GenBank/DDBJ whole genome shotgun (WGS) entry which is preliminary data.</text>
</comment>
<dbReference type="Proteomes" id="UP000298355">
    <property type="component" value="Unassembled WGS sequence"/>
</dbReference>
<accession>A0ABY2JC98</accession>
<evidence type="ECO:0000313" key="3">
    <source>
        <dbReference type="Proteomes" id="UP000298355"/>
    </source>
</evidence>
<keyword evidence="1" id="KW-0472">Membrane</keyword>
<feature type="transmembrane region" description="Helical" evidence="1">
    <location>
        <begin position="7"/>
        <end position="25"/>
    </location>
</feature>
<dbReference type="EMBL" id="SOGJ01000003">
    <property type="protein sequence ID" value="TFD01953.1"/>
    <property type="molecule type" value="Genomic_DNA"/>
</dbReference>
<sequence length="76" mass="7860">MRSRRGSTIGLIVGVLIALGAAIFLTNTGIRVDELGTSPTLVEQFFGWGGLLIGTVVAVASVIKMLVSNEDTPTAS</sequence>
<keyword evidence="1" id="KW-0812">Transmembrane</keyword>
<gene>
    <name evidence="2" type="ORF">E3O65_00155</name>
</gene>
<evidence type="ECO:0000256" key="1">
    <source>
        <dbReference type="SAM" id="Phobius"/>
    </source>
</evidence>
<organism evidence="2 3">
    <name type="scientific">Cryobacterium breve</name>
    <dbReference type="NCBI Taxonomy" id="1259258"/>
    <lineage>
        <taxon>Bacteria</taxon>
        <taxon>Bacillati</taxon>
        <taxon>Actinomycetota</taxon>
        <taxon>Actinomycetes</taxon>
        <taxon>Micrococcales</taxon>
        <taxon>Microbacteriaceae</taxon>
        <taxon>Cryobacterium</taxon>
    </lineage>
</organism>
<reference evidence="2 3" key="1">
    <citation type="submission" date="2019-03" db="EMBL/GenBank/DDBJ databases">
        <title>Genomics of glacier-inhabiting Cryobacterium strains.</title>
        <authorList>
            <person name="Liu Q."/>
            <person name="Xin Y.-H."/>
        </authorList>
    </citation>
    <scope>NUCLEOTIDE SEQUENCE [LARGE SCALE GENOMIC DNA]</scope>
    <source>
        <strain evidence="2 3">TMT4-23</strain>
    </source>
</reference>
<keyword evidence="1" id="KW-1133">Transmembrane helix</keyword>
<protein>
    <recommendedName>
        <fullName evidence="4">DUF3185 family protein</fullName>
    </recommendedName>
</protein>
<evidence type="ECO:0000313" key="2">
    <source>
        <dbReference type="EMBL" id="TFD01953.1"/>
    </source>
</evidence>
<name>A0ABY2JC98_9MICO</name>